<dbReference type="AlphaFoldDB" id="A0AAV3JSU1"/>
<evidence type="ECO:0000313" key="2">
    <source>
        <dbReference type="Proteomes" id="UP000015451"/>
    </source>
</evidence>
<accession>A0AAV3JSU1</accession>
<dbReference type="Proteomes" id="UP000015451">
    <property type="component" value="Unassembled WGS sequence"/>
</dbReference>
<sequence length="29" mass="3446">MKIILLLLDNQQAREKTKPKKTFSFLMIP</sequence>
<gene>
    <name evidence="1" type="ORF">N199_03940</name>
</gene>
<organism evidence="1 2">
    <name type="scientific">Helicobacter pylori UM038</name>
    <dbReference type="NCBI Taxonomy" id="1352343"/>
    <lineage>
        <taxon>Bacteria</taxon>
        <taxon>Pseudomonadati</taxon>
        <taxon>Campylobacterota</taxon>
        <taxon>Epsilonproteobacteria</taxon>
        <taxon>Campylobacterales</taxon>
        <taxon>Helicobacteraceae</taxon>
        <taxon>Helicobacter</taxon>
    </lineage>
</organism>
<protein>
    <submittedName>
        <fullName evidence="1">Uncharacterized protein</fullName>
    </submittedName>
</protein>
<comment type="caution">
    <text evidence="1">The sequence shown here is derived from an EMBL/GenBank/DDBJ whole genome shotgun (WGS) entry which is preliminary data.</text>
</comment>
<proteinExistence type="predicted"/>
<dbReference type="EMBL" id="AUSL01000003">
    <property type="protein sequence ID" value="EPZ70374.1"/>
    <property type="molecule type" value="Genomic_DNA"/>
</dbReference>
<reference evidence="1 2" key="1">
    <citation type="journal article" date="2013" name="Genome Announc.">
        <title>Multiple genome sequences of Helicobacter pylori strains of diverse disease and antibiotic resistance backgrounds from Malaysia.</title>
        <authorList>
            <person name="Rehvathy V."/>
            <person name="Tan M.H."/>
            <person name="Gunaletchumy S.P."/>
            <person name="Teh X."/>
            <person name="Wang S."/>
            <person name="Baybayan P."/>
            <person name="Singh S."/>
            <person name="Ashby M."/>
            <person name="Kaakoush N.O."/>
            <person name="Mitchell H.M."/>
            <person name="Croft L.J."/>
            <person name="Goh K.L."/>
            <person name="Loke M.F."/>
            <person name="Vadivelu J."/>
        </authorList>
    </citation>
    <scope>NUCLEOTIDE SEQUENCE [LARGE SCALE GENOMIC DNA]</scope>
    <source>
        <strain evidence="1 2">UM038</strain>
    </source>
</reference>
<name>A0AAV3JSU1_HELPX</name>
<evidence type="ECO:0000313" key="1">
    <source>
        <dbReference type="EMBL" id="EPZ70374.1"/>
    </source>
</evidence>